<dbReference type="EMBL" id="JAJNUD010000003">
    <property type="protein sequence ID" value="MCD5517435.1"/>
    <property type="molecule type" value="Genomic_DNA"/>
</dbReference>
<dbReference type="RefSeq" id="WP_231523232.1">
    <property type="nucleotide sequence ID" value="NZ_JAJNUD010000003.1"/>
</dbReference>
<dbReference type="SMART" id="SM00530">
    <property type="entry name" value="HTH_XRE"/>
    <property type="match status" value="1"/>
</dbReference>
<dbReference type="Pfam" id="PF01381">
    <property type="entry name" value="HTH_3"/>
    <property type="match status" value="1"/>
</dbReference>
<evidence type="ECO:0000259" key="2">
    <source>
        <dbReference type="PROSITE" id="PS50943"/>
    </source>
</evidence>
<gene>
    <name evidence="3" type="ORF">LOB39_02445</name>
</gene>
<evidence type="ECO:0000256" key="1">
    <source>
        <dbReference type="ARBA" id="ARBA00023125"/>
    </source>
</evidence>
<reference evidence="3 4" key="1">
    <citation type="submission" date="2021-12" db="EMBL/GenBank/DDBJ databases">
        <title>Antimicrobial susceptibility of Lactobacillus delbrueckii subsp. lactis obtained from milk products and other habitats.</title>
        <authorList>
            <person name="Shani N."/>
        </authorList>
    </citation>
    <scope>NUCLEOTIDE SEQUENCE [LARGE SCALE GENOMIC DNA]</scope>
    <source>
        <strain evidence="3 4">CIRM BIA 266</strain>
    </source>
</reference>
<dbReference type="Proteomes" id="UP001320314">
    <property type="component" value="Unassembled WGS sequence"/>
</dbReference>
<dbReference type="GO" id="GO:0003677">
    <property type="term" value="F:DNA binding"/>
    <property type="evidence" value="ECO:0007669"/>
    <property type="project" value="UniProtKB-KW"/>
</dbReference>
<dbReference type="InterPro" id="IPR010982">
    <property type="entry name" value="Lambda_DNA-bd_dom_sf"/>
</dbReference>
<proteinExistence type="predicted"/>
<comment type="caution">
    <text evidence="3">The sequence shown here is derived from an EMBL/GenBank/DDBJ whole genome shotgun (WGS) entry which is preliminary data.</text>
</comment>
<keyword evidence="1" id="KW-0238">DNA-binding</keyword>
<dbReference type="PANTHER" id="PTHR46558">
    <property type="entry name" value="TRACRIPTIONAL REGULATORY PROTEIN-RELATED-RELATED"/>
    <property type="match status" value="1"/>
</dbReference>
<evidence type="ECO:0000313" key="4">
    <source>
        <dbReference type="Proteomes" id="UP001320314"/>
    </source>
</evidence>
<dbReference type="PROSITE" id="PS50943">
    <property type="entry name" value="HTH_CROC1"/>
    <property type="match status" value="1"/>
</dbReference>
<dbReference type="CDD" id="cd00093">
    <property type="entry name" value="HTH_XRE"/>
    <property type="match status" value="1"/>
</dbReference>
<accession>A0ABD4SBP5</accession>
<organism evidence="3 4">
    <name type="scientific">Lactobacillus delbrueckii subsp. allosunkii</name>
    <dbReference type="NCBI Taxonomy" id="1050107"/>
    <lineage>
        <taxon>Bacteria</taxon>
        <taxon>Bacillati</taxon>
        <taxon>Bacillota</taxon>
        <taxon>Bacilli</taxon>
        <taxon>Lactobacillales</taxon>
        <taxon>Lactobacillaceae</taxon>
        <taxon>Lactobacillus</taxon>
    </lineage>
</organism>
<dbReference type="Gene3D" id="1.10.260.40">
    <property type="entry name" value="lambda repressor-like DNA-binding domains"/>
    <property type="match status" value="1"/>
</dbReference>
<evidence type="ECO:0000313" key="3">
    <source>
        <dbReference type="EMBL" id="MCD5517435.1"/>
    </source>
</evidence>
<name>A0ABD4SBP5_9LACO</name>
<protein>
    <submittedName>
        <fullName evidence="3">Helix-turn-helix domain-containing protein</fullName>
    </submittedName>
</protein>
<dbReference type="AlphaFoldDB" id="A0ABD4SBP5"/>
<sequence>MEDFDLSAYIGKQIKYLREKKGWTTQELADKLHTSRVTVTRYETGARKANQDMLYKMSELFNVSIDDFFPPRDNERPKSETVEQALSHVMSFDGKPVTDRDRAILQQIAEAYLKGRDPDEDNQ</sequence>
<dbReference type="SUPFAM" id="SSF47413">
    <property type="entry name" value="lambda repressor-like DNA-binding domains"/>
    <property type="match status" value="1"/>
</dbReference>
<feature type="domain" description="HTH cro/C1-type" evidence="2">
    <location>
        <begin position="14"/>
        <end position="68"/>
    </location>
</feature>
<dbReference type="PANTHER" id="PTHR46558:SF3">
    <property type="entry name" value="TRANSCRIPTIONAL REGULATOR"/>
    <property type="match status" value="1"/>
</dbReference>
<dbReference type="InterPro" id="IPR001387">
    <property type="entry name" value="Cro/C1-type_HTH"/>
</dbReference>